<dbReference type="Gene3D" id="3.40.30.10">
    <property type="entry name" value="Glutaredoxin"/>
    <property type="match status" value="1"/>
</dbReference>
<dbReference type="RefSeq" id="WP_132692064.1">
    <property type="nucleotide sequence ID" value="NZ_SKBU01000020.1"/>
</dbReference>
<name>A0A4V2NW42_9ACTN</name>
<dbReference type="Pfam" id="PF00578">
    <property type="entry name" value="AhpC-TSA"/>
    <property type="match status" value="1"/>
</dbReference>
<evidence type="ECO:0000313" key="3">
    <source>
        <dbReference type="EMBL" id="TCJ15882.1"/>
    </source>
</evidence>
<feature type="domain" description="Thioredoxin" evidence="2">
    <location>
        <begin position="57"/>
        <end position="198"/>
    </location>
</feature>
<dbReference type="InterPro" id="IPR013766">
    <property type="entry name" value="Thioredoxin_domain"/>
</dbReference>
<dbReference type="InterPro" id="IPR000866">
    <property type="entry name" value="AhpC/TSA"/>
</dbReference>
<protein>
    <submittedName>
        <fullName evidence="3">TlpA family protein disulfide reductase</fullName>
    </submittedName>
</protein>
<dbReference type="GO" id="GO:0016491">
    <property type="term" value="F:oxidoreductase activity"/>
    <property type="evidence" value="ECO:0007669"/>
    <property type="project" value="InterPro"/>
</dbReference>
<dbReference type="EMBL" id="SKBU01000020">
    <property type="protein sequence ID" value="TCJ15882.1"/>
    <property type="molecule type" value="Genomic_DNA"/>
</dbReference>
<dbReference type="PANTHER" id="PTHR42852">
    <property type="entry name" value="THIOL:DISULFIDE INTERCHANGE PROTEIN DSBE"/>
    <property type="match status" value="1"/>
</dbReference>
<accession>A0A4V2NW42</accession>
<dbReference type="InterPro" id="IPR050553">
    <property type="entry name" value="Thioredoxin_ResA/DsbE_sf"/>
</dbReference>
<keyword evidence="1" id="KW-1133">Transmembrane helix</keyword>
<proteinExistence type="predicted"/>
<evidence type="ECO:0000259" key="2">
    <source>
        <dbReference type="PROSITE" id="PS51352"/>
    </source>
</evidence>
<organism evidence="3 4">
    <name type="scientific">Rubrobacter taiwanensis</name>
    <dbReference type="NCBI Taxonomy" id="185139"/>
    <lineage>
        <taxon>Bacteria</taxon>
        <taxon>Bacillati</taxon>
        <taxon>Actinomycetota</taxon>
        <taxon>Rubrobacteria</taxon>
        <taxon>Rubrobacterales</taxon>
        <taxon>Rubrobacteraceae</taxon>
        <taxon>Rubrobacter</taxon>
    </lineage>
</organism>
<dbReference type="PANTHER" id="PTHR42852:SF17">
    <property type="entry name" value="THIOREDOXIN-LIKE PROTEIN HI_1115"/>
    <property type="match status" value="1"/>
</dbReference>
<feature type="transmembrane region" description="Helical" evidence="1">
    <location>
        <begin position="20"/>
        <end position="39"/>
    </location>
</feature>
<evidence type="ECO:0000256" key="1">
    <source>
        <dbReference type="SAM" id="Phobius"/>
    </source>
</evidence>
<keyword evidence="1" id="KW-0472">Membrane</keyword>
<sequence length="198" mass="20716">MADKDWMREKSGGSKSSLPLILAGITGIAIIAIAVFAIVQASGGQGESFTPNSQGLLPAGSQAPDFTADTVNGRGEVSLSETGGANATMLVFFASWCPHCQNEAPVIADLKRDYGEDLRVIMIGIDSVQGDDPAAVRGFVEEYGIDAPAIYEPSLGATYQVSGYPTTYVLDGSNEIVAAHAGEAPEEAFRSWIEEALA</sequence>
<dbReference type="InterPro" id="IPR017937">
    <property type="entry name" value="Thioredoxin_CS"/>
</dbReference>
<dbReference type="AlphaFoldDB" id="A0A4V2NW42"/>
<reference evidence="3 4" key="1">
    <citation type="submission" date="2019-03" db="EMBL/GenBank/DDBJ databases">
        <title>Whole genome sequence of a novel Rubrobacter taiwanensis strain, isolated from Yellowstone National Park.</title>
        <authorList>
            <person name="Freed S."/>
            <person name="Ramaley R.F."/>
            <person name="Kyndt J.A."/>
        </authorList>
    </citation>
    <scope>NUCLEOTIDE SEQUENCE [LARGE SCALE GENOMIC DNA]</scope>
    <source>
        <strain evidence="3 4">Yellowstone</strain>
    </source>
</reference>
<dbReference type="SUPFAM" id="SSF52833">
    <property type="entry name" value="Thioredoxin-like"/>
    <property type="match status" value="1"/>
</dbReference>
<gene>
    <name evidence="3" type="ORF">E0L93_11530</name>
</gene>
<keyword evidence="4" id="KW-1185">Reference proteome</keyword>
<dbReference type="CDD" id="cd02966">
    <property type="entry name" value="TlpA_like_family"/>
    <property type="match status" value="1"/>
</dbReference>
<dbReference type="PROSITE" id="PS51352">
    <property type="entry name" value="THIOREDOXIN_2"/>
    <property type="match status" value="1"/>
</dbReference>
<dbReference type="PROSITE" id="PS00194">
    <property type="entry name" value="THIOREDOXIN_1"/>
    <property type="match status" value="1"/>
</dbReference>
<dbReference type="OrthoDB" id="9796554at2"/>
<comment type="caution">
    <text evidence="3">The sequence shown here is derived from an EMBL/GenBank/DDBJ whole genome shotgun (WGS) entry which is preliminary data.</text>
</comment>
<dbReference type="InterPro" id="IPR036249">
    <property type="entry name" value="Thioredoxin-like_sf"/>
</dbReference>
<dbReference type="Proteomes" id="UP000295244">
    <property type="component" value="Unassembled WGS sequence"/>
</dbReference>
<evidence type="ECO:0000313" key="4">
    <source>
        <dbReference type="Proteomes" id="UP000295244"/>
    </source>
</evidence>
<keyword evidence="1" id="KW-0812">Transmembrane</keyword>
<dbReference type="GO" id="GO:0016209">
    <property type="term" value="F:antioxidant activity"/>
    <property type="evidence" value="ECO:0007669"/>
    <property type="project" value="InterPro"/>
</dbReference>